<reference evidence="12" key="1">
    <citation type="journal article" date="2019" name="Int. J. Syst. Evol. Microbiol.">
        <title>The Global Catalogue of Microorganisms (GCM) 10K type strain sequencing project: providing services to taxonomists for standard genome sequencing and annotation.</title>
        <authorList>
            <consortium name="The Broad Institute Genomics Platform"/>
            <consortium name="The Broad Institute Genome Sequencing Center for Infectious Disease"/>
            <person name="Wu L."/>
            <person name="Ma J."/>
        </authorList>
    </citation>
    <scope>NUCLEOTIDE SEQUENCE [LARGE SCALE GENOMIC DNA]</scope>
    <source>
        <strain evidence="12">JCM 18326</strain>
    </source>
</reference>
<evidence type="ECO:0000256" key="8">
    <source>
        <dbReference type="ARBA" id="ARBA00023315"/>
    </source>
</evidence>
<feature type="transmembrane region" description="Helical" evidence="10">
    <location>
        <begin position="333"/>
        <end position="350"/>
    </location>
</feature>
<keyword evidence="5 10" id="KW-0812">Transmembrane</keyword>
<evidence type="ECO:0000256" key="4">
    <source>
        <dbReference type="ARBA" id="ARBA00022679"/>
    </source>
</evidence>
<dbReference type="InterPro" id="IPR028362">
    <property type="entry name" value="AlgI"/>
</dbReference>
<dbReference type="PANTHER" id="PTHR13285">
    <property type="entry name" value="ACYLTRANSFERASE"/>
    <property type="match status" value="1"/>
</dbReference>
<dbReference type="Proteomes" id="UP001500298">
    <property type="component" value="Unassembled WGS sequence"/>
</dbReference>
<evidence type="ECO:0000313" key="11">
    <source>
        <dbReference type="EMBL" id="GAA4835244.1"/>
    </source>
</evidence>
<gene>
    <name evidence="11" type="ORF">GCM10023331_20590</name>
</gene>
<comment type="caution">
    <text evidence="11">The sequence shown here is derived from an EMBL/GenBank/DDBJ whole genome shotgun (WGS) entry which is preliminary data.</text>
</comment>
<keyword evidence="3 9" id="KW-1003">Cell membrane</keyword>
<keyword evidence="6 10" id="KW-1133">Transmembrane helix</keyword>
<feature type="transmembrane region" description="Helical" evidence="10">
    <location>
        <begin position="435"/>
        <end position="454"/>
    </location>
</feature>
<organism evidence="11 12">
    <name type="scientific">Algivirga pacifica</name>
    <dbReference type="NCBI Taxonomy" id="1162670"/>
    <lineage>
        <taxon>Bacteria</taxon>
        <taxon>Pseudomonadati</taxon>
        <taxon>Bacteroidota</taxon>
        <taxon>Cytophagia</taxon>
        <taxon>Cytophagales</taxon>
        <taxon>Flammeovirgaceae</taxon>
        <taxon>Algivirga</taxon>
    </lineage>
</organism>
<evidence type="ECO:0000313" key="12">
    <source>
        <dbReference type="Proteomes" id="UP001500298"/>
    </source>
</evidence>
<dbReference type="InterPro" id="IPR024194">
    <property type="entry name" value="Ac/AlaTfrase_AlgI/DltB"/>
</dbReference>
<evidence type="ECO:0000256" key="3">
    <source>
        <dbReference type="ARBA" id="ARBA00022475"/>
    </source>
</evidence>
<evidence type="ECO:0000256" key="7">
    <source>
        <dbReference type="ARBA" id="ARBA00023136"/>
    </source>
</evidence>
<feature type="transmembrane region" description="Helical" evidence="10">
    <location>
        <begin position="12"/>
        <end position="31"/>
    </location>
</feature>
<dbReference type="RefSeq" id="WP_345371519.1">
    <property type="nucleotide sequence ID" value="NZ_BAABJX010000032.1"/>
</dbReference>
<feature type="transmembrane region" description="Helical" evidence="10">
    <location>
        <begin position="51"/>
        <end position="74"/>
    </location>
</feature>
<feature type="transmembrane region" description="Helical" evidence="10">
    <location>
        <begin position="386"/>
        <end position="407"/>
    </location>
</feature>
<protein>
    <submittedName>
        <fullName evidence="11">MBOAT family protein</fullName>
    </submittedName>
</protein>
<accession>A0ABP9DD55</accession>
<feature type="transmembrane region" description="Helical" evidence="10">
    <location>
        <begin position="86"/>
        <end position="105"/>
    </location>
</feature>
<dbReference type="InterPro" id="IPR051085">
    <property type="entry name" value="MB_O-acyltransferase"/>
</dbReference>
<comment type="subcellular location">
    <subcellularLocation>
        <location evidence="1">Cell membrane</location>
        <topology evidence="1">Multi-pass membrane protein</topology>
    </subcellularLocation>
</comment>
<dbReference type="Pfam" id="PF03062">
    <property type="entry name" value="MBOAT"/>
    <property type="match status" value="1"/>
</dbReference>
<dbReference type="PIRSF" id="PIRSF500217">
    <property type="entry name" value="AlgI"/>
    <property type="match status" value="1"/>
</dbReference>
<proteinExistence type="inferred from homology"/>
<evidence type="ECO:0000256" key="10">
    <source>
        <dbReference type="SAM" id="Phobius"/>
    </source>
</evidence>
<name>A0ABP9DD55_9BACT</name>
<dbReference type="InterPro" id="IPR004299">
    <property type="entry name" value="MBOAT_fam"/>
</dbReference>
<dbReference type="PIRSF" id="PIRSF016636">
    <property type="entry name" value="AlgI_DltB"/>
    <property type="match status" value="1"/>
</dbReference>
<evidence type="ECO:0000256" key="9">
    <source>
        <dbReference type="PIRNR" id="PIRNR016636"/>
    </source>
</evidence>
<dbReference type="EMBL" id="BAABJX010000032">
    <property type="protein sequence ID" value="GAA4835244.1"/>
    <property type="molecule type" value="Genomic_DNA"/>
</dbReference>
<evidence type="ECO:0000256" key="5">
    <source>
        <dbReference type="ARBA" id="ARBA00022692"/>
    </source>
</evidence>
<feature type="transmembrane region" description="Helical" evidence="10">
    <location>
        <begin position="356"/>
        <end position="374"/>
    </location>
</feature>
<keyword evidence="8 9" id="KW-0012">Acyltransferase</keyword>
<comment type="similarity">
    <text evidence="2 9">Belongs to the membrane-bound acyltransferase family.</text>
</comment>
<evidence type="ECO:0000256" key="6">
    <source>
        <dbReference type="ARBA" id="ARBA00022989"/>
    </source>
</evidence>
<dbReference type="PANTHER" id="PTHR13285:SF23">
    <property type="entry name" value="TEICHOIC ACID D-ALANYLTRANSFERASE"/>
    <property type="match status" value="1"/>
</dbReference>
<evidence type="ECO:0000256" key="1">
    <source>
        <dbReference type="ARBA" id="ARBA00004651"/>
    </source>
</evidence>
<sequence length="501" mass="57495">MSELFTYSENSPLLFTQTAFWIFFGVIIIGYHFLQDRIKGRNIMLLIASLYFYYLSSGFYFLLLIFSTFVDYYIGGAIYKSTHKGIRKLLVTLSVTINLSLLAYFKYTYFFTDGINTLFDTDIEVNNFLAVFLNTFGADMDTSNIFLPIGISFYTFQTISYSVDIYRNQLTPTKSLMDFGLFVSFFPQLVAGPIVRASEFIPQIYKKFSLDQRAYGQAIYLIMCGLFKKIFISDYISINFVDRIFDSPASYTGFENLMASYGYAIQIYCDFSGYTDIAIGVAALLGFQLPLNFNSPYKALDITDFWRRWHISLSSFLRDYLYIPLGGNRKGKIRTYFNLFMTMFLGGLWHGAHVRFLIWGILHGVALGVHKIWMEKTGSHKKKHSLGRNILMGVITFHFVTFCWIFFRASDMEAVTAVLTQISSNFNFAQIPEVISAYSKPFMVIILGFGIHLFPQGLKDQLGKVFTQMPDLAKAAAIVLLALLLFQSRSSDIQPFIYFQF</sequence>
<keyword evidence="12" id="KW-1185">Reference proteome</keyword>
<evidence type="ECO:0000256" key="2">
    <source>
        <dbReference type="ARBA" id="ARBA00010323"/>
    </source>
</evidence>
<keyword evidence="7 9" id="KW-0472">Membrane</keyword>
<keyword evidence="4 9" id="KW-0808">Transferase</keyword>